<comment type="caution">
    <text evidence="5">The sequence shown here is derived from an EMBL/GenBank/DDBJ whole genome shotgun (WGS) entry which is preliminary data.</text>
</comment>
<name>A0A8H7ERL7_9FUNG</name>
<evidence type="ECO:0000256" key="1">
    <source>
        <dbReference type="ARBA" id="ARBA00022737"/>
    </source>
</evidence>
<keyword evidence="1" id="KW-0677">Repeat</keyword>
<evidence type="ECO:0000313" key="5">
    <source>
        <dbReference type="EMBL" id="KAF7727455.1"/>
    </source>
</evidence>
<dbReference type="PANTHER" id="PTHR13780">
    <property type="entry name" value="AMP-ACTIVATED PROTEIN KINASE, GAMMA REGULATORY SUBUNIT"/>
    <property type="match status" value="1"/>
</dbReference>
<dbReference type="Gene3D" id="3.10.580.10">
    <property type="entry name" value="CBS-domain"/>
    <property type="match status" value="2"/>
</dbReference>
<feature type="domain" description="CBS" evidence="4">
    <location>
        <begin position="39"/>
        <end position="98"/>
    </location>
</feature>
<dbReference type="OrthoDB" id="449052at2759"/>
<dbReference type="PANTHER" id="PTHR13780:SF128">
    <property type="entry name" value="CBS DOMAIN-CONTAINING PROTEIN"/>
    <property type="match status" value="1"/>
</dbReference>
<organism evidence="5 6">
    <name type="scientific">Apophysomyces ossiformis</name>
    <dbReference type="NCBI Taxonomy" id="679940"/>
    <lineage>
        <taxon>Eukaryota</taxon>
        <taxon>Fungi</taxon>
        <taxon>Fungi incertae sedis</taxon>
        <taxon>Mucoromycota</taxon>
        <taxon>Mucoromycotina</taxon>
        <taxon>Mucoromycetes</taxon>
        <taxon>Mucorales</taxon>
        <taxon>Mucorineae</taxon>
        <taxon>Mucoraceae</taxon>
        <taxon>Apophysomyces</taxon>
    </lineage>
</organism>
<dbReference type="SMART" id="SM00116">
    <property type="entry name" value="CBS"/>
    <property type="match status" value="3"/>
</dbReference>
<sequence length="322" mass="35988">MTAVHTNYSSEQHVLDNVHQAFISSKTVANILAKVKPPPNRQVVDMPVTATMEEALDLLLAEDILSVPVYRWENNQKKYITIVSVLDLLKLFVSQASLSDPNVLLKPISEAIGQTAESSTLVTVQVTDSLSYIIDLFGQHGTHRVLVQAEEGLILLSQMDVIRYLHAHNHHLGRILDITAPAVIERARMKRGNSSSHEPVTTITFKSTAFDVFLKMAHNPRITALPIVDDDGIFVGDLSPQDLRGLNRERFDALAKPVVMYLKFSHGDIYPAFTCHNRFTLSQIMAAMVLRKAYRLWLCDDQGHVEGVIVSDRKPYKLGAND</sequence>
<evidence type="ECO:0000256" key="3">
    <source>
        <dbReference type="PROSITE-ProRule" id="PRU00703"/>
    </source>
</evidence>
<dbReference type="AlphaFoldDB" id="A0A8H7ERL7"/>
<dbReference type="InterPro" id="IPR000644">
    <property type="entry name" value="CBS_dom"/>
</dbReference>
<evidence type="ECO:0000313" key="6">
    <source>
        <dbReference type="Proteomes" id="UP000605846"/>
    </source>
</evidence>
<reference evidence="5" key="1">
    <citation type="submission" date="2020-01" db="EMBL/GenBank/DDBJ databases">
        <title>Genome Sequencing of Three Apophysomyces-Like Fungal Strains Confirms a Novel Fungal Genus in the Mucoromycota with divergent Burkholderia-like Endosymbiotic Bacteria.</title>
        <authorList>
            <person name="Stajich J.E."/>
            <person name="Macias A.M."/>
            <person name="Carter-House D."/>
            <person name="Lovett B."/>
            <person name="Kasson L.R."/>
            <person name="Berry K."/>
            <person name="Grigoriev I."/>
            <person name="Chang Y."/>
            <person name="Spatafora J."/>
            <person name="Kasson M.T."/>
        </authorList>
    </citation>
    <scope>NUCLEOTIDE SEQUENCE</scope>
    <source>
        <strain evidence="5">NRRL A-21654</strain>
    </source>
</reference>
<evidence type="ECO:0000256" key="2">
    <source>
        <dbReference type="ARBA" id="ARBA00023122"/>
    </source>
</evidence>
<dbReference type="SUPFAM" id="SSF54631">
    <property type="entry name" value="CBS-domain pair"/>
    <property type="match status" value="2"/>
</dbReference>
<proteinExistence type="predicted"/>
<dbReference type="EMBL" id="JABAYA010000056">
    <property type="protein sequence ID" value="KAF7727455.1"/>
    <property type="molecule type" value="Genomic_DNA"/>
</dbReference>
<feature type="domain" description="CBS" evidence="4">
    <location>
        <begin position="189"/>
        <end position="254"/>
    </location>
</feature>
<keyword evidence="2 3" id="KW-0129">CBS domain</keyword>
<evidence type="ECO:0000259" key="4">
    <source>
        <dbReference type="PROSITE" id="PS51371"/>
    </source>
</evidence>
<protein>
    <recommendedName>
        <fullName evidence="4">CBS domain-containing protein</fullName>
    </recommendedName>
</protein>
<accession>A0A8H7ERL7</accession>
<dbReference type="Proteomes" id="UP000605846">
    <property type="component" value="Unassembled WGS sequence"/>
</dbReference>
<dbReference type="InterPro" id="IPR046342">
    <property type="entry name" value="CBS_dom_sf"/>
</dbReference>
<dbReference type="PROSITE" id="PS51371">
    <property type="entry name" value="CBS"/>
    <property type="match status" value="2"/>
</dbReference>
<dbReference type="Pfam" id="PF00571">
    <property type="entry name" value="CBS"/>
    <property type="match status" value="2"/>
</dbReference>
<dbReference type="CDD" id="cd02205">
    <property type="entry name" value="CBS_pair_SF"/>
    <property type="match status" value="2"/>
</dbReference>
<keyword evidence="6" id="KW-1185">Reference proteome</keyword>
<dbReference type="InterPro" id="IPR050511">
    <property type="entry name" value="AMPK_gamma/SDS23_families"/>
</dbReference>
<gene>
    <name evidence="5" type="ORF">EC973_007524</name>
</gene>